<evidence type="ECO:0000256" key="1">
    <source>
        <dbReference type="SAM" id="Coils"/>
    </source>
</evidence>
<dbReference type="EMBL" id="JARQZJ010000070">
    <property type="protein sequence ID" value="KAK9881668.1"/>
    <property type="molecule type" value="Genomic_DNA"/>
</dbReference>
<organism evidence="3 4">
    <name type="scientific">Henosepilachna vigintioctopunctata</name>
    <dbReference type="NCBI Taxonomy" id="420089"/>
    <lineage>
        <taxon>Eukaryota</taxon>
        <taxon>Metazoa</taxon>
        <taxon>Ecdysozoa</taxon>
        <taxon>Arthropoda</taxon>
        <taxon>Hexapoda</taxon>
        <taxon>Insecta</taxon>
        <taxon>Pterygota</taxon>
        <taxon>Neoptera</taxon>
        <taxon>Endopterygota</taxon>
        <taxon>Coleoptera</taxon>
        <taxon>Polyphaga</taxon>
        <taxon>Cucujiformia</taxon>
        <taxon>Coccinelloidea</taxon>
        <taxon>Coccinellidae</taxon>
        <taxon>Epilachninae</taxon>
        <taxon>Epilachnini</taxon>
        <taxon>Henosepilachna</taxon>
    </lineage>
</organism>
<feature type="chain" id="PRO_5043912367" description="Secreted protein" evidence="2">
    <location>
        <begin position="21"/>
        <end position="187"/>
    </location>
</feature>
<keyword evidence="4" id="KW-1185">Reference proteome</keyword>
<dbReference type="AlphaFoldDB" id="A0AAW1UKA4"/>
<comment type="caution">
    <text evidence="3">The sequence shown here is derived from an EMBL/GenBank/DDBJ whole genome shotgun (WGS) entry which is preliminary data.</text>
</comment>
<name>A0AAW1UKA4_9CUCU</name>
<evidence type="ECO:0008006" key="5">
    <source>
        <dbReference type="Google" id="ProtNLM"/>
    </source>
</evidence>
<reference evidence="3 4" key="1">
    <citation type="submission" date="2023-03" db="EMBL/GenBank/DDBJ databases">
        <title>Genome insight into feeding habits of ladybird beetles.</title>
        <authorList>
            <person name="Li H.-S."/>
            <person name="Huang Y.-H."/>
            <person name="Pang H."/>
        </authorList>
    </citation>
    <scope>NUCLEOTIDE SEQUENCE [LARGE SCALE GENOMIC DNA]</scope>
    <source>
        <strain evidence="3">SYSU_2023b</strain>
        <tissue evidence="3">Whole body</tissue>
    </source>
</reference>
<gene>
    <name evidence="3" type="ORF">WA026_017184</name>
</gene>
<evidence type="ECO:0000256" key="2">
    <source>
        <dbReference type="SAM" id="SignalP"/>
    </source>
</evidence>
<keyword evidence="2" id="KW-0732">Signal</keyword>
<evidence type="ECO:0000313" key="3">
    <source>
        <dbReference type="EMBL" id="KAK9881668.1"/>
    </source>
</evidence>
<protein>
    <recommendedName>
        <fullName evidence="5">Secreted protein</fullName>
    </recommendedName>
</protein>
<evidence type="ECO:0000313" key="4">
    <source>
        <dbReference type="Proteomes" id="UP001431783"/>
    </source>
</evidence>
<feature type="coiled-coil region" evidence="1">
    <location>
        <begin position="131"/>
        <end position="158"/>
    </location>
</feature>
<proteinExistence type="predicted"/>
<keyword evidence="1" id="KW-0175">Coiled coil</keyword>
<dbReference type="Proteomes" id="UP001431783">
    <property type="component" value="Unassembled WGS sequence"/>
</dbReference>
<feature type="signal peptide" evidence="2">
    <location>
        <begin position="1"/>
        <end position="20"/>
    </location>
</feature>
<accession>A0AAW1UKA4</accession>
<sequence length="187" mass="21540">MRNIISVAICLYVLISGSEQVKNKTISTLKLAEDFEPEGGFDKILYSFLDGDNTVLQQYLNVIREIFVENLFSDKFNFLKDIKLKCIPKIYFRLKKIKQSDFKNCQLLNSNLINIFGKRVLDACKKSDSIIECLLKAQDTLKREANAMEEDIVELYLNEIIGGKQTCMGDVIKQLKIFQELVQNHCN</sequence>